<evidence type="ECO:0000313" key="3">
    <source>
        <dbReference type="Proteomes" id="UP001054945"/>
    </source>
</evidence>
<proteinExistence type="predicted"/>
<dbReference type="Proteomes" id="UP001054945">
    <property type="component" value="Unassembled WGS sequence"/>
</dbReference>
<evidence type="ECO:0000313" key="2">
    <source>
        <dbReference type="EMBL" id="GIY83369.1"/>
    </source>
</evidence>
<dbReference type="AlphaFoldDB" id="A0AAV4WND8"/>
<reference evidence="2 3" key="1">
    <citation type="submission" date="2021-06" db="EMBL/GenBank/DDBJ databases">
        <title>Caerostris extrusa draft genome.</title>
        <authorList>
            <person name="Kono N."/>
            <person name="Arakawa K."/>
        </authorList>
    </citation>
    <scope>NUCLEOTIDE SEQUENCE [LARGE SCALE GENOMIC DNA]</scope>
</reference>
<keyword evidence="3" id="KW-1185">Reference proteome</keyword>
<feature type="region of interest" description="Disordered" evidence="1">
    <location>
        <begin position="28"/>
        <end position="79"/>
    </location>
</feature>
<feature type="compositionally biased region" description="Polar residues" evidence="1">
    <location>
        <begin position="46"/>
        <end position="57"/>
    </location>
</feature>
<sequence>MLLQFLQVIITIHVMIQNLKSSGIKHSYPESRSSGYYGSKHPSKHYGSSSGILSTEISGGKPQIDSAGYNSPKVIHYQK</sequence>
<comment type="caution">
    <text evidence="2">The sequence shown here is derived from an EMBL/GenBank/DDBJ whole genome shotgun (WGS) entry which is preliminary data.</text>
</comment>
<dbReference type="EMBL" id="BPLR01016375">
    <property type="protein sequence ID" value="GIY83369.1"/>
    <property type="molecule type" value="Genomic_DNA"/>
</dbReference>
<gene>
    <name evidence="2" type="ORF">CEXT_767721</name>
</gene>
<evidence type="ECO:0000256" key="1">
    <source>
        <dbReference type="SAM" id="MobiDB-lite"/>
    </source>
</evidence>
<accession>A0AAV4WND8</accession>
<protein>
    <submittedName>
        <fullName evidence="2">Uncharacterized protein</fullName>
    </submittedName>
</protein>
<name>A0AAV4WND8_CAEEX</name>
<organism evidence="2 3">
    <name type="scientific">Caerostris extrusa</name>
    <name type="common">Bark spider</name>
    <name type="synonym">Caerostris bankana</name>
    <dbReference type="NCBI Taxonomy" id="172846"/>
    <lineage>
        <taxon>Eukaryota</taxon>
        <taxon>Metazoa</taxon>
        <taxon>Ecdysozoa</taxon>
        <taxon>Arthropoda</taxon>
        <taxon>Chelicerata</taxon>
        <taxon>Arachnida</taxon>
        <taxon>Araneae</taxon>
        <taxon>Araneomorphae</taxon>
        <taxon>Entelegynae</taxon>
        <taxon>Araneoidea</taxon>
        <taxon>Araneidae</taxon>
        <taxon>Caerostris</taxon>
    </lineage>
</organism>